<feature type="domain" description="Chemotaxis phosphatase CheX-like" evidence="2">
    <location>
        <begin position="43"/>
        <end position="114"/>
    </location>
</feature>
<sequence>MVDELYKAFVDSTYNVFNLMFNISDISVHSTENFTCDDEIDIVVGIVGELQGEVTYRFPVATSLSMVNIMSGMEFEDVDIFVTSAISEVANIISGNVVTALSDHTKKYDILPPVQGKPDDSKEYEIESSCCVSTSIGGICLKIGLNSA</sequence>
<proteinExistence type="predicted"/>
<dbReference type="InterPro" id="IPR038756">
    <property type="entry name" value="CheX-like"/>
</dbReference>
<dbReference type="OrthoDB" id="9788100at2"/>
<keyword evidence="4" id="KW-1185">Reference proteome</keyword>
<gene>
    <name evidence="3" type="ORF">GND95_12210</name>
</gene>
<dbReference type="GO" id="GO:0006935">
    <property type="term" value="P:chemotaxis"/>
    <property type="evidence" value="ECO:0007669"/>
    <property type="project" value="UniProtKB-KW"/>
</dbReference>
<protein>
    <submittedName>
        <fullName evidence="3">Chemotaxis protein CheX</fullName>
    </submittedName>
</protein>
<reference evidence="3 4" key="1">
    <citation type="submission" date="2019-12" db="EMBL/GenBank/DDBJ databases">
        <title>Defluviitalea raffinosedens, isolated from a biogas fermenter, genome sequencing and characterization.</title>
        <authorList>
            <person name="Rettenmaier R."/>
            <person name="Schneider M."/>
            <person name="Neuhaus K."/>
            <person name="Liebl W."/>
            <person name="Zverlov V."/>
        </authorList>
    </citation>
    <scope>NUCLEOTIDE SEQUENCE [LARGE SCALE GENOMIC DNA]</scope>
    <source>
        <strain evidence="3 4">249c-K6</strain>
    </source>
</reference>
<dbReference type="InterPro" id="IPR028051">
    <property type="entry name" value="CheX-like_dom"/>
</dbReference>
<dbReference type="Pfam" id="PF13690">
    <property type="entry name" value="CheX"/>
    <property type="match status" value="1"/>
</dbReference>
<dbReference type="Gene3D" id="3.40.1550.10">
    <property type="entry name" value="CheC-like"/>
    <property type="match status" value="1"/>
</dbReference>
<evidence type="ECO:0000313" key="3">
    <source>
        <dbReference type="EMBL" id="KAE9630703.1"/>
    </source>
</evidence>
<dbReference type="PANTHER" id="PTHR39452:SF1">
    <property type="entry name" value="CHEY-P PHOSPHATASE CHEX"/>
    <property type="match status" value="1"/>
</dbReference>
<evidence type="ECO:0000256" key="1">
    <source>
        <dbReference type="ARBA" id="ARBA00022500"/>
    </source>
</evidence>
<keyword evidence="1" id="KW-0145">Chemotaxis</keyword>
<dbReference type="Proteomes" id="UP000483018">
    <property type="component" value="Unassembled WGS sequence"/>
</dbReference>
<name>A0A7C8HFM8_9FIRM</name>
<dbReference type="PANTHER" id="PTHR39452">
    <property type="entry name" value="CHEY-P PHOSPHATASE CHEX"/>
    <property type="match status" value="1"/>
</dbReference>
<dbReference type="CDD" id="cd17906">
    <property type="entry name" value="CheX"/>
    <property type="match status" value="1"/>
</dbReference>
<evidence type="ECO:0000259" key="2">
    <source>
        <dbReference type="Pfam" id="PF13690"/>
    </source>
</evidence>
<dbReference type="EMBL" id="WSLF01000014">
    <property type="protein sequence ID" value="KAE9630703.1"/>
    <property type="molecule type" value="Genomic_DNA"/>
</dbReference>
<comment type="caution">
    <text evidence="3">The sequence shown here is derived from an EMBL/GenBank/DDBJ whole genome shotgun (WGS) entry which is preliminary data.</text>
</comment>
<evidence type="ECO:0000313" key="4">
    <source>
        <dbReference type="Proteomes" id="UP000483018"/>
    </source>
</evidence>
<organism evidence="3 4">
    <name type="scientific">Defluviitalea raffinosedens</name>
    <dbReference type="NCBI Taxonomy" id="1450156"/>
    <lineage>
        <taxon>Bacteria</taxon>
        <taxon>Bacillati</taxon>
        <taxon>Bacillota</taxon>
        <taxon>Clostridia</taxon>
        <taxon>Lachnospirales</taxon>
        <taxon>Defluviitaleaceae</taxon>
        <taxon>Defluviitalea</taxon>
    </lineage>
</organism>
<dbReference type="AlphaFoldDB" id="A0A7C8HFM8"/>
<dbReference type="GO" id="GO:0016787">
    <property type="term" value="F:hydrolase activity"/>
    <property type="evidence" value="ECO:0007669"/>
    <property type="project" value="InterPro"/>
</dbReference>
<dbReference type="SUPFAM" id="SSF103039">
    <property type="entry name" value="CheC-like"/>
    <property type="match status" value="1"/>
</dbReference>
<dbReference type="InterPro" id="IPR028976">
    <property type="entry name" value="CheC-like_sf"/>
</dbReference>
<accession>A0A7C8HFM8</accession>